<evidence type="ECO:0000313" key="3">
    <source>
        <dbReference type="Proteomes" id="UP000570474"/>
    </source>
</evidence>
<gene>
    <name evidence="2" type="ORF">HGH92_20300</name>
</gene>
<evidence type="ECO:0000313" key="2">
    <source>
        <dbReference type="EMBL" id="NLR66662.1"/>
    </source>
</evidence>
<accession>A0A847RUJ1</accession>
<keyword evidence="2" id="KW-0418">Kinase</keyword>
<sequence length="250" mass="28650">MLHITGWAICMSLPLLFVRGQYWYNHVLAVVLSLVLSLAIEVTCHRWRLSEQALHSKALKAAAELSFLKSQLQPHFLFNTLNNIYSLAMSHHEYTAASILKLSNMMRYVTTDTGHDYVLLQREIECIHDYIDLQQLRLTSRTKVKFSVSGNPGIKCIAPMLLLPFLENAFQRGVSTQEASDIVVHLQATDKCIRFYCSNRHFPVTMDDGPAAADIRHARERLQQLYPHRHQLQIREDNGVQVVKLSLDII</sequence>
<name>A0A847RUJ1_9BACT</name>
<dbReference type="EMBL" id="JABAIA010000002">
    <property type="protein sequence ID" value="NLR66662.1"/>
    <property type="molecule type" value="Genomic_DNA"/>
</dbReference>
<dbReference type="Proteomes" id="UP000570474">
    <property type="component" value="Unassembled WGS sequence"/>
</dbReference>
<dbReference type="InterPro" id="IPR050640">
    <property type="entry name" value="Bact_2-comp_sensor_kinase"/>
</dbReference>
<dbReference type="PANTHER" id="PTHR34220:SF7">
    <property type="entry name" value="SENSOR HISTIDINE KINASE YPDA"/>
    <property type="match status" value="1"/>
</dbReference>
<keyword evidence="2" id="KW-0808">Transferase</keyword>
<dbReference type="RefSeq" id="WP_168872576.1">
    <property type="nucleotide sequence ID" value="NZ_JABAIA010000002.1"/>
</dbReference>
<dbReference type="GO" id="GO:0016020">
    <property type="term" value="C:membrane"/>
    <property type="evidence" value="ECO:0007669"/>
    <property type="project" value="InterPro"/>
</dbReference>
<protein>
    <submittedName>
        <fullName evidence="2">Histidine kinase</fullName>
    </submittedName>
</protein>
<dbReference type="InterPro" id="IPR010559">
    <property type="entry name" value="Sig_transdc_His_kin_internal"/>
</dbReference>
<organism evidence="2 3">
    <name type="scientific">Chitinophaga varians</name>
    <dbReference type="NCBI Taxonomy" id="2202339"/>
    <lineage>
        <taxon>Bacteria</taxon>
        <taxon>Pseudomonadati</taxon>
        <taxon>Bacteroidota</taxon>
        <taxon>Chitinophagia</taxon>
        <taxon>Chitinophagales</taxon>
        <taxon>Chitinophagaceae</taxon>
        <taxon>Chitinophaga</taxon>
    </lineage>
</organism>
<comment type="caution">
    <text evidence="2">The sequence shown here is derived from an EMBL/GenBank/DDBJ whole genome shotgun (WGS) entry which is preliminary data.</text>
</comment>
<reference evidence="2 3" key="1">
    <citation type="submission" date="2020-04" db="EMBL/GenBank/DDBJ databases">
        <authorList>
            <person name="Yin C."/>
        </authorList>
    </citation>
    <scope>NUCLEOTIDE SEQUENCE [LARGE SCALE GENOMIC DNA]</scope>
    <source>
        <strain evidence="2 3">Ae27</strain>
    </source>
</reference>
<dbReference type="AlphaFoldDB" id="A0A847RUJ1"/>
<dbReference type="Pfam" id="PF06580">
    <property type="entry name" value="His_kinase"/>
    <property type="match status" value="1"/>
</dbReference>
<keyword evidence="3" id="KW-1185">Reference proteome</keyword>
<evidence type="ECO:0000259" key="1">
    <source>
        <dbReference type="Pfam" id="PF06580"/>
    </source>
</evidence>
<feature type="domain" description="Signal transduction histidine kinase internal region" evidence="1">
    <location>
        <begin position="63"/>
        <end position="141"/>
    </location>
</feature>
<dbReference type="PANTHER" id="PTHR34220">
    <property type="entry name" value="SENSOR HISTIDINE KINASE YPDA"/>
    <property type="match status" value="1"/>
</dbReference>
<proteinExistence type="predicted"/>
<dbReference type="GO" id="GO:0000155">
    <property type="term" value="F:phosphorelay sensor kinase activity"/>
    <property type="evidence" value="ECO:0007669"/>
    <property type="project" value="InterPro"/>
</dbReference>